<keyword evidence="4 10" id="KW-0732">Signal</keyword>
<evidence type="ECO:0000256" key="4">
    <source>
        <dbReference type="ARBA" id="ARBA00022729"/>
    </source>
</evidence>
<evidence type="ECO:0000256" key="1">
    <source>
        <dbReference type="ARBA" id="ARBA00004479"/>
    </source>
</evidence>
<evidence type="ECO:0000256" key="8">
    <source>
        <dbReference type="SAM" id="Coils"/>
    </source>
</evidence>
<gene>
    <name evidence="12" type="primary">ERP1</name>
    <name evidence="12" type="ORF">LTR77_004556</name>
</gene>
<evidence type="ECO:0000256" key="3">
    <source>
        <dbReference type="ARBA" id="ARBA00022692"/>
    </source>
</evidence>
<keyword evidence="5 9" id="KW-1133">Transmembrane helix</keyword>
<evidence type="ECO:0000256" key="10">
    <source>
        <dbReference type="SAM" id="SignalP"/>
    </source>
</evidence>
<feature type="chain" id="PRO_5043631287" evidence="10">
    <location>
        <begin position="20"/>
        <end position="223"/>
    </location>
</feature>
<dbReference type="GO" id="GO:0016020">
    <property type="term" value="C:membrane"/>
    <property type="evidence" value="ECO:0007669"/>
    <property type="project" value="UniProtKB-SubCell"/>
</dbReference>
<dbReference type="RefSeq" id="XP_064660440.1">
    <property type="nucleotide sequence ID" value="XM_064801810.1"/>
</dbReference>
<organism evidence="12 13">
    <name type="scientific">Saxophila tyrrhenica</name>
    <dbReference type="NCBI Taxonomy" id="1690608"/>
    <lineage>
        <taxon>Eukaryota</taxon>
        <taxon>Fungi</taxon>
        <taxon>Dikarya</taxon>
        <taxon>Ascomycota</taxon>
        <taxon>Pezizomycotina</taxon>
        <taxon>Dothideomycetes</taxon>
        <taxon>Dothideomycetidae</taxon>
        <taxon>Mycosphaerellales</taxon>
        <taxon>Extremaceae</taxon>
        <taxon>Saxophila</taxon>
    </lineage>
</organism>
<reference evidence="12 13" key="1">
    <citation type="submission" date="2023-08" db="EMBL/GenBank/DDBJ databases">
        <title>Black Yeasts Isolated from many extreme environments.</title>
        <authorList>
            <person name="Coleine C."/>
            <person name="Stajich J.E."/>
            <person name="Selbmann L."/>
        </authorList>
    </citation>
    <scope>NUCLEOTIDE SEQUENCE [LARGE SCALE GENOMIC DNA]</scope>
    <source>
        <strain evidence="12 13">CCFEE 5935</strain>
    </source>
</reference>
<keyword evidence="8" id="KW-0175">Coiled coil</keyword>
<evidence type="ECO:0000256" key="9">
    <source>
        <dbReference type="SAM" id="Phobius"/>
    </source>
</evidence>
<keyword evidence="13" id="KW-1185">Reference proteome</keyword>
<keyword evidence="3 7" id="KW-0812">Transmembrane</keyword>
<accession>A0AAV9PG09</accession>
<evidence type="ECO:0000313" key="13">
    <source>
        <dbReference type="Proteomes" id="UP001337655"/>
    </source>
</evidence>
<name>A0AAV9PG09_9PEZI</name>
<comment type="caution">
    <text evidence="12">The sequence shown here is derived from an EMBL/GenBank/DDBJ whole genome shotgun (WGS) entry which is preliminary data.</text>
</comment>
<proteinExistence type="inferred from homology"/>
<evidence type="ECO:0000256" key="6">
    <source>
        <dbReference type="ARBA" id="ARBA00023136"/>
    </source>
</evidence>
<dbReference type="PANTHER" id="PTHR22811">
    <property type="entry name" value="TRANSMEMBRANE EMP24 DOMAIN-CONTAINING PROTEIN"/>
    <property type="match status" value="1"/>
</dbReference>
<dbReference type="AlphaFoldDB" id="A0AAV9PG09"/>
<dbReference type="GeneID" id="89925902"/>
<evidence type="ECO:0000313" key="12">
    <source>
        <dbReference type="EMBL" id="KAK5171412.1"/>
    </source>
</evidence>
<dbReference type="SMART" id="SM01190">
    <property type="entry name" value="EMP24_GP25L"/>
    <property type="match status" value="1"/>
</dbReference>
<feature type="transmembrane region" description="Helical" evidence="9">
    <location>
        <begin position="191"/>
        <end position="213"/>
    </location>
</feature>
<dbReference type="InterPro" id="IPR015720">
    <property type="entry name" value="Emp24-like"/>
</dbReference>
<evidence type="ECO:0000256" key="2">
    <source>
        <dbReference type="ARBA" id="ARBA00007104"/>
    </source>
</evidence>
<keyword evidence="6 9" id="KW-0472">Membrane</keyword>
<dbReference type="PROSITE" id="PS50866">
    <property type="entry name" value="GOLD"/>
    <property type="match status" value="1"/>
</dbReference>
<evidence type="ECO:0000256" key="7">
    <source>
        <dbReference type="RuleBase" id="RU003827"/>
    </source>
</evidence>
<dbReference type="InterPro" id="IPR009038">
    <property type="entry name" value="GOLD_dom"/>
</dbReference>
<feature type="coiled-coil region" evidence="8">
    <location>
        <begin position="149"/>
        <end position="176"/>
    </location>
</feature>
<dbReference type="EMBL" id="JAVRRT010000006">
    <property type="protein sequence ID" value="KAK5171412.1"/>
    <property type="molecule type" value="Genomic_DNA"/>
</dbReference>
<evidence type="ECO:0000259" key="11">
    <source>
        <dbReference type="PROSITE" id="PS50866"/>
    </source>
</evidence>
<dbReference type="Pfam" id="PF01105">
    <property type="entry name" value="EMP24_GP25L"/>
    <property type="match status" value="1"/>
</dbReference>
<comment type="similarity">
    <text evidence="2 7">Belongs to the EMP24/GP25L family.</text>
</comment>
<sequence>MWSLPTCLSLALLLTQAQALYFYIDGPTQKCFFEELPQDTLVVGHFKASQWNEQARSYVEGGGDMGLFITVDEVFDNDHRVVSQRGSASGKFTFSAADSGEHRICFTPTNVPASRGFLFSGAQAGGVKLELDMAIGETSQIESSDKEKVGEVVQKLKDLNARLQDLRREQVFQREREAEFRDQSELVNSRVVRWMLIQLFVLGATCAWQLSYLRAFFIKQKLT</sequence>
<feature type="signal peptide" evidence="10">
    <location>
        <begin position="1"/>
        <end position="19"/>
    </location>
</feature>
<dbReference type="Proteomes" id="UP001337655">
    <property type="component" value="Unassembled WGS sequence"/>
</dbReference>
<evidence type="ECO:0000256" key="5">
    <source>
        <dbReference type="ARBA" id="ARBA00022989"/>
    </source>
</evidence>
<comment type="subcellular location">
    <subcellularLocation>
        <location evidence="1 7">Membrane</location>
        <topology evidence="1 7">Single-pass type I membrane protein</topology>
    </subcellularLocation>
</comment>
<protein>
    <submittedName>
        <fullName evidence="12">Emp24p/erv25p- protein</fullName>
    </submittedName>
</protein>
<feature type="domain" description="GOLD" evidence="11">
    <location>
        <begin position="29"/>
        <end position="133"/>
    </location>
</feature>